<feature type="compositionally biased region" description="Acidic residues" evidence="1">
    <location>
        <begin position="568"/>
        <end position="580"/>
    </location>
</feature>
<dbReference type="GO" id="GO:0005813">
    <property type="term" value="C:centrosome"/>
    <property type="evidence" value="ECO:0007669"/>
    <property type="project" value="TreeGrafter"/>
</dbReference>
<dbReference type="PANTHER" id="PTHR21831">
    <property type="entry name" value="MICROTUBULE-ASSOCIATED PROTEIN 10"/>
    <property type="match status" value="1"/>
</dbReference>
<dbReference type="GO" id="GO:0030496">
    <property type="term" value="C:midbody"/>
    <property type="evidence" value="ECO:0007669"/>
    <property type="project" value="TreeGrafter"/>
</dbReference>
<organism evidence="3 4">
    <name type="scientific">Sphaeramia orbicularis</name>
    <name type="common">orbiculate cardinalfish</name>
    <dbReference type="NCBI Taxonomy" id="375764"/>
    <lineage>
        <taxon>Eukaryota</taxon>
        <taxon>Metazoa</taxon>
        <taxon>Chordata</taxon>
        <taxon>Craniata</taxon>
        <taxon>Vertebrata</taxon>
        <taxon>Euteleostomi</taxon>
        <taxon>Actinopterygii</taxon>
        <taxon>Neopterygii</taxon>
        <taxon>Teleostei</taxon>
        <taxon>Neoteleostei</taxon>
        <taxon>Acanthomorphata</taxon>
        <taxon>Gobiaria</taxon>
        <taxon>Kurtiformes</taxon>
        <taxon>Apogonoidei</taxon>
        <taxon>Apogonidae</taxon>
        <taxon>Apogoninae</taxon>
        <taxon>Sphaeramia</taxon>
    </lineage>
</organism>
<dbReference type="GO" id="GO:0051256">
    <property type="term" value="P:mitotic spindle midzone assembly"/>
    <property type="evidence" value="ECO:0007669"/>
    <property type="project" value="TreeGrafter"/>
</dbReference>
<dbReference type="Pfam" id="PF14924">
    <property type="entry name" value="MAP10_N"/>
    <property type="match status" value="1"/>
</dbReference>
<proteinExistence type="predicted"/>
<name>A0A672ZWJ9_9TELE</name>
<dbReference type="GO" id="GO:0031122">
    <property type="term" value="P:cytoplasmic microtubule organization"/>
    <property type="evidence" value="ECO:0007669"/>
    <property type="project" value="TreeGrafter"/>
</dbReference>
<evidence type="ECO:0000259" key="2">
    <source>
        <dbReference type="Pfam" id="PF14925"/>
    </source>
</evidence>
<dbReference type="InterPro" id="IPR039302">
    <property type="entry name" value="MAP10"/>
</dbReference>
<feature type="region of interest" description="Disordered" evidence="1">
    <location>
        <begin position="332"/>
        <end position="393"/>
    </location>
</feature>
<reference evidence="3" key="1">
    <citation type="submission" date="2025-08" db="UniProtKB">
        <authorList>
            <consortium name="Ensembl"/>
        </authorList>
    </citation>
    <scope>IDENTIFICATION</scope>
</reference>
<dbReference type="GO" id="GO:0005881">
    <property type="term" value="C:cytoplasmic microtubule"/>
    <property type="evidence" value="ECO:0007669"/>
    <property type="project" value="TreeGrafter"/>
</dbReference>
<dbReference type="GO" id="GO:1990023">
    <property type="term" value="C:mitotic spindle midzone"/>
    <property type="evidence" value="ECO:0007669"/>
    <property type="project" value="TreeGrafter"/>
</dbReference>
<dbReference type="Pfam" id="PF14925">
    <property type="entry name" value="HPHLAWLY"/>
    <property type="match status" value="1"/>
</dbReference>
<feature type="compositionally biased region" description="Polar residues" evidence="1">
    <location>
        <begin position="449"/>
        <end position="463"/>
    </location>
</feature>
<dbReference type="GO" id="GO:0008017">
    <property type="term" value="F:microtubule binding"/>
    <property type="evidence" value="ECO:0007669"/>
    <property type="project" value="InterPro"/>
</dbReference>
<feature type="compositionally biased region" description="Basic and acidic residues" evidence="1">
    <location>
        <begin position="340"/>
        <end position="361"/>
    </location>
</feature>
<dbReference type="Proteomes" id="UP000472271">
    <property type="component" value="Unassembled WGS sequence"/>
</dbReference>
<protein>
    <submittedName>
        <fullName evidence="3">Si:ch1073-266p11.2</fullName>
    </submittedName>
</protein>
<feature type="region of interest" description="Disordered" evidence="1">
    <location>
        <begin position="189"/>
        <end position="221"/>
    </location>
</feature>
<gene>
    <name evidence="3" type="primary">map10</name>
</gene>
<dbReference type="InterPro" id="IPR026679">
    <property type="entry name" value="MAP10_C-term"/>
</dbReference>
<dbReference type="GO" id="GO:0097431">
    <property type="term" value="C:mitotic spindle pole"/>
    <property type="evidence" value="ECO:0007669"/>
    <property type="project" value="TreeGrafter"/>
</dbReference>
<sequence length="748" mass="82607">MSETRGAGGSEALFSFELIVDFVQMDKGGGNELAVAVRLLDFPTLLIHQPERTRPGSSREERDRPGQFIFNRGKCCFFRMHPDSLNAQLSNAPLHAMVLDVKEDVPRLVGTSLISLAEVMDRLRQDLVHRGASTASAHGRRGLVGVRSLTGVQVGFMSLSYKLLSLGGSLLSHGTDGRTKAYEEQCVEEEKTPKESPDGCGNTTEVTARTKEEEKKTVQVSEDCQDEDLSVFCPPHLYYNNSAEERRRNEADYKALKLDSEVLTFEDSGDEMEDSNRLSGMGQKWRHDAESSSKKKHQEMSEVAPSVLRDALRRLPLLNALLVELSQLNIQNPDQTSTPRKRETPQKTRGDVSPELEDVHQPRYSSTPKPRSESQGLKPAQTHTKTCSRSPRRTLVYGTTKTFNLRLKQVSPVLMRRRECVDLIHNKTTTNVKKERVKSGKKATKSSQRKLNQSLNLNENIETMVQRMSAESGPHETITIKYAGPSKRTDPGPDRRSSDKPSPSERTLPFISVPSVDTDGIANDNGHHSNSHQSRSESDGFRRPGSGSSRTRSPESSISASSQGHDDGDVDGDVGADYADDFNSLEPSDTVSPDAVSSPESWRAKTPRPPLTRPDSDSEGVQRRPALPVPIKGSPQRVLRTTQTIRTQNQALSLSSEDGDGHASVSPHSGRRTQSSRDEQSSGPWSFRSRSRRSDSVEHSGPGGRGSPESVSSFDAQEAEDELGSLDFRKGYRHISELVANKLPGYTM</sequence>
<evidence type="ECO:0000256" key="1">
    <source>
        <dbReference type="SAM" id="MobiDB-lite"/>
    </source>
</evidence>
<evidence type="ECO:0000313" key="3">
    <source>
        <dbReference type="Ensembl" id="ENSSORP00005020638.1"/>
    </source>
</evidence>
<feature type="compositionally biased region" description="Basic and acidic residues" evidence="1">
    <location>
        <begin position="208"/>
        <end position="217"/>
    </location>
</feature>
<feature type="compositionally biased region" description="Low complexity" evidence="1">
    <location>
        <begin position="543"/>
        <end position="563"/>
    </location>
</feature>
<evidence type="ECO:0000313" key="4">
    <source>
        <dbReference type="Proteomes" id="UP000472271"/>
    </source>
</evidence>
<feature type="compositionally biased region" description="Polar residues" evidence="1">
    <location>
        <begin position="639"/>
        <end position="656"/>
    </location>
</feature>
<dbReference type="AlphaFoldDB" id="A0A672ZWJ9"/>
<feature type="region of interest" description="Disordered" evidence="1">
    <location>
        <begin position="431"/>
        <end position="728"/>
    </location>
</feature>
<feature type="domain" description="Microtubule-associated protein 10 C-terminal" evidence="2">
    <location>
        <begin position="711"/>
        <end position="747"/>
    </location>
</feature>
<dbReference type="PANTHER" id="PTHR21831:SF2">
    <property type="entry name" value="MICROTUBULE-ASSOCIATED PROTEIN 10"/>
    <property type="match status" value="1"/>
</dbReference>
<feature type="compositionally biased region" description="Polar residues" evidence="1">
    <location>
        <begin position="363"/>
        <end position="389"/>
    </location>
</feature>
<keyword evidence="4" id="KW-1185">Reference proteome</keyword>
<dbReference type="InParanoid" id="A0A672ZWJ9"/>
<dbReference type="Ensembl" id="ENSSORT00005021215.1">
    <property type="protein sequence ID" value="ENSSORP00005020638.1"/>
    <property type="gene ID" value="ENSSORG00005010035.1"/>
</dbReference>
<reference evidence="3" key="2">
    <citation type="submission" date="2025-09" db="UniProtKB">
        <authorList>
            <consortium name="Ensembl"/>
        </authorList>
    </citation>
    <scope>IDENTIFICATION</scope>
</reference>
<feature type="compositionally biased region" description="Basic residues" evidence="1">
    <location>
        <begin position="439"/>
        <end position="448"/>
    </location>
</feature>
<feature type="region of interest" description="Disordered" evidence="1">
    <location>
        <begin position="267"/>
        <end position="302"/>
    </location>
</feature>
<accession>A0A672ZWJ9</accession>
<dbReference type="FunCoup" id="A0A672ZWJ9">
    <property type="interactions" value="595"/>
</dbReference>
<dbReference type="GO" id="GO:0032467">
    <property type="term" value="P:positive regulation of cytokinesis"/>
    <property type="evidence" value="ECO:0007669"/>
    <property type="project" value="TreeGrafter"/>
</dbReference>
<feature type="compositionally biased region" description="Basic and acidic residues" evidence="1">
    <location>
        <begin position="487"/>
        <end position="503"/>
    </location>
</feature>